<dbReference type="RefSeq" id="WP_057863568.1">
    <property type="nucleotide sequence ID" value="NZ_AZEY01000005.1"/>
</dbReference>
<protein>
    <submittedName>
        <fullName evidence="1">Uncharacterized protein</fullName>
    </submittedName>
</protein>
<organism evidence="1 2">
    <name type="scientific">Lentilactobacillus diolivorans DSM 14421</name>
    <dbReference type="NCBI Taxonomy" id="1423739"/>
    <lineage>
        <taxon>Bacteria</taxon>
        <taxon>Bacillati</taxon>
        <taxon>Bacillota</taxon>
        <taxon>Bacilli</taxon>
        <taxon>Lactobacillales</taxon>
        <taxon>Lactobacillaceae</taxon>
        <taxon>Lentilactobacillus</taxon>
    </lineage>
</organism>
<evidence type="ECO:0000313" key="1">
    <source>
        <dbReference type="EMBL" id="KRL69993.1"/>
    </source>
</evidence>
<sequence>MKKKVGRKVVTWQEVAFHSTLFGNNRDYIKGLATKITFAPAAFCNRQSMKSVLKSVNVILVC</sequence>
<accession>A0A0R1SMM7</accession>
<reference evidence="1 2" key="1">
    <citation type="journal article" date="2015" name="Genome Announc.">
        <title>Expanding the biotechnology potential of lactobacilli through comparative genomics of 213 strains and associated genera.</title>
        <authorList>
            <person name="Sun Z."/>
            <person name="Harris H.M."/>
            <person name="McCann A."/>
            <person name="Guo C."/>
            <person name="Argimon S."/>
            <person name="Zhang W."/>
            <person name="Yang X."/>
            <person name="Jeffery I.B."/>
            <person name="Cooney J.C."/>
            <person name="Kagawa T.F."/>
            <person name="Liu W."/>
            <person name="Song Y."/>
            <person name="Salvetti E."/>
            <person name="Wrobel A."/>
            <person name="Rasinkangas P."/>
            <person name="Parkhill J."/>
            <person name="Rea M.C."/>
            <person name="O'Sullivan O."/>
            <person name="Ritari J."/>
            <person name="Douillard F.P."/>
            <person name="Paul Ross R."/>
            <person name="Yang R."/>
            <person name="Briner A.E."/>
            <person name="Felis G.E."/>
            <person name="de Vos W.M."/>
            <person name="Barrangou R."/>
            <person name="Klaenhammer T.R."/>
            <person name="Caufield P.W."/>
            <person name="Cui Y."/>
            <person name="Zhang H."/>
            <person name="O'Toole P.W."/>
        </authorList>
    </citation>
    <scope>NUCLEOTIDE SEQUENCE [LARGE SCALE GENOMIC DNA]</scope>
    <source>
        <strain evidence="1 2">DSM 14421</strain>
    </source>
</reference>
<name>A0A0R1SMM7_9LACO</name>
<dbReference type="Proteomes" id="UP000052013">
    <property type="component" value="Unassembled WGS sequence"/>
</dbReference>
<gene>
    <name evidence="1" type="ORF">FC85_GL000023</name>
</gene>
<comment type="caution">
    <text evidence="1">The sequence shown here is derived from an EMBL/GenBank/DDBJ whole genome shotgun (WGS) entry which is preliminary data.</text>
</comment>
<dbReference type="AlphaFoldDB" id="A0A0R1SMM7"/>
<evidence type="ECO:0000313" key="2">
    <source>
        <dbReference type="Proteomes" id="UP000052013"/>
    </source>
</evidence>
<dbReference type="EMBL" id="AZEY01000005">
    <property type="protein sequence ID" value="KRL69993.1"/>
    <property type="molecule type" value="Genomic_DNA"/>
</dbReference>
<proteinExistence type="predicted"/>